<organism evidence="7 8">
    <name type="scientific">Dioscorea cayennensis subsp. rotundata</name>
    <name type="common">White Guinea yam</name>
    <name type="synonym">Dioscorea rotundata</name>
    <dbReference type="NCBI Taxonomy" id="55577"/>
    <lineage>
        <taxon>Eukaryota</taxon>
        <taxon>Viridiplantae</taxon>
        <taxon>Streptophyta</taxon>
        <taxon>Embryophyta</taxon>
        <taxon>Tracheophyta</taxon>
        <taxon>Spermatophyta</taxon>
        <taxon>Magnoliopsida</taxon>
        <taxon>Liliopsida</taxon>
        <taxon>Dioscoreales</taxon>
        <taxon>Dioscoreaceae</taxon>
        <taxon>Dioscorea</taxon>
    </lineage>
</organism>
<keyword evidence="8" id="KW-0223">Dioxygenase</keyword>
<evidence type="ECO:0000313" key="7">
    <source>
        <dbReference type="Proteomes" id="UP001515500"/>
    </source>
</evidence>
<sequence length="359" mass="39660">LYIKCHTVHLFSVQMAQPNRVQTLVDSGLAAVPPQYIQPPDHRAGGLRHDAAAPPIAVPVIDLDPQSGDPILDIRRACKDWGAFQVINHGVPISLLEEMKRVGLAFFQSPTEAKLGYACNPRFPASEGYGSKMLSKDGGVLDWRDYFDHHTFPESRRNPNRWPDNPDNYRHVVGEYSNSMKALAQKLLSMISISLGLAPSYIEDVIGEVYQNITISYYPPCPQPELALGLQAHSDIGAISLLIQDDVGGLEVLKDGEWVLVQPLSDAIIVLLSDQTEIITNGEYTSAEHRALVNAKQARLSVATFYDPSKTRVISPAAELITDRSPQKYCSVVYGDYLSSWYGKGPDGKRNLDAILIHQ</sequence>
<comment type="similarity">
    <text evidence="1 5">Belongs to the iron/ascorbate-dependent oxidoreductase family.</text>
</comment>
<dbReference type="SUPFAM" id="SSF51197">
    <property type="entry name" value="Clavaminate synthase-like"/>
    <property type="match status" value="1"/>
</dbReference>
<dbReference type="Gene3D" id="2.60.120.330">
    <property type="entry name" value="B-lactam Antibiotic, Isopenicillin N Synthase, Chain"/>
    <property type="match status" value="1"/>
</dbReference>
<name>A0AB40CW02_DIOCR</name>
<keyword evidence="4 5" id="KW-0408">Iron</keyword>
<evidence type="ECO:0000256" key="3">
    <source>
        <dbReference type="ARBA" id="ARBA00023002"/>
    </source>
</evidence>
<evidence type="ECO:0000259" key="6">
    <source>
        <dbReference type="PROSITE" id="PS51471"/>
    </source>
</evidence>
<dbReference type="AlphaFoldDB" id="A0AB40CW02"/>
<keyword evidence="2 5" id="KW-0479">Metal-binding</keyword>
<evidence type="ECO:0000256" key="1">
    <source>
        <dbReference type="ARBA" id="ARBA00008056"/>
    </source>
</evidence>
<dbReference type="GO" id="GO:0046872">
    <property type="term" value="F:metal ion binding"/>
    <property type="evidence" value="ECO:0007669"/>
    <property type="project" value="UniProtKB-KW"/>
</dbReference>
<accession>A0AB40CW02</accession>
<evidence type="ECO:0000313" key="8">
    <source>
        <dbReference type="RefSeq" id="XP_039144141.1"/>
    </source>
</evidence>
<dbReference type="RefSeq" id="XP_039144141.1">
    <property type="nucleotide sequence ID" value="XM_039288207.1"/>
</dbReference>
<dbReference type="InterPro" id="IPR027443">
    <property type="entry name" value="IPNS-like_sf"/>
</dbReference>
<dbReference type="InterPro" id="IPR026992">
    <property type="entry name" value="DIOX_N"/>
</dbReference>
<dbReference type="PANTHER" id="PTHR47991">
    <property type="entry name" value="OXOGLUTARATE/IRON-DEPENDENT DIOXYGENASE"/>
    <property type="match status" value="1"/>
</dbReference>
<gene>
    <name evidence="8" type="primary">LOC120281361</name>
</gene>
<dbReference type="GeneID" id="120281361"/>
<dbReference type="Pfam" id="PF14226">
    <property type="entry name" value="DIOX_N"/>
    <property type="match status" value="1"/>
</dbReference>
<evidence type="ECO:0000256" key="2">
    <source>
        <dbReference type="ARBA" id="ARBA00022723"/>
    </source>
</evidence>
<dbReference type="InterPro" id="IPR005123">
    <property type="entry name" value="Oxoglu/Fe-dep_dioxygenase_dom"/>
</dbReference>
<reference evidence="8" key="1">
    <citation type="submission" date="2025-08" db="UniProtKB">
        <authorList>
            <consortium name="RefSeq"/>
        </authorList>
    </citation>
    <scope>IDENTIFICATION</scope>
</reference>
<proteinExistence type="inferred from homology"/>
<dbReference type="PROSITE" id="PS51471">
    <property type="entry name" value="FE2OG_OXY"/>
    <property type="match status" value="1"/>
</dbReference>
<dbReference type="Proteomes" id="UP001515500">
    <property type="component" value="Chromosome 17"/>
</dbReference>
<evidence type="ECO:0000256" key="4">
    <source>
        <dbReference type="ARBA" id="ARBA00023004"/>
    </source>
</evidence>
<protein>
    <submittedName>
        <fullName evidence="8">Probable 2-oxoglutarate-dependent dioxygenase At3g111800</fullName>
    </submittedName>
</protein>
<keyword evidence="3 5" id="KW-0560">Oxidoreductase</keyword>
<dbReference type="InterPro" id="IPR050295">
    <property type="entry name" value="Plant_2OG-oxidoreductases"/>
</dbReference>
<dbReference type="FunFam" id="2.60.120.330:FF:000034">
    <property type="entry name" value="2-oxoglutarate (2OG) and Fe(II)-dependent oxygenase superfamily protein"/>
    <property type="match status" value="1"/>
</dbReference>
<feature type="domain" description="Fe2OG dioxygenase" evidence="6">
    <location>
        <begin position="208"/>
        <end position="308"/>
    </location>
</feature>
<keyword evidence="7" id="KW-1185">Reference proteome</keyword>
<dbReference type="GO" id="GO:0051213">
    <property type="term" value="F:dioxygenase activity"/>
    <property type="evidence" value="ECO:0007669"/>
    <property type="project" value="UniProtKB-KW"/>
</dbReference>
<evidence type="ECO:0000256" key="5">
    <source>
        <dbReference type="RuleBase" id="RU003682"/>
    </source>
</evidence>
<dbReference type="InterPro" id="IPR044861">
    <property type="entry name" value="IPNS-like_FE2OG_OXY"/>
</dbReference>
<dbReference type="Pfam" id="PF03171">
    <property type="entry name" value="2OG-FeII_Oxy"/>
    <property type="match status" value="1"/>
</dbReference>
<feature type="non-terminal residue" evidence="8">
    <location>
        <position position="1"/>
    </location>
</feature>